<evidence type="ECO:0000256" key="1">
    <source>
        <dbReference type="ARBA" id="ARBA00010541"/>
    </source>
</evidence>
<dbReference type="GO" id="GO:0006508">
    <property type="term" value="P:proteolysis"/>
    <property type="evidence" value="ECO:0007669"/>
    <property type="project" value="UniProtKB-KW"/>
</dbReference>
<dbReference type="EMBL" id="JAUHQB010000001">
    <property type="protein sequence ID" value="MDN4481956.1"/>
    <property type="molecule type" value="Genomic_DNA"/>
</dbReference>
<dbReference type="InterPro" id="IPR051201">
    <property type="entry name" value="Chloro_Bact_Ser_Proteases"/>
</dbReference>
<dbReference type="InterPro" id="IPR001940">
    <property type="entry name" value="Peptidase_S1C"/>
</dbReference>
<dbReference type="InterPro" id="IPR043504">
    <property type="entry name" value="Peptidase_S1_PA_chymotrypsin"/>
</dbReference>
<dbReference type="Pfam" id="PF13365">
    <property type="entry name" value="Trypsin_2"/>
    <property type="match status" value="1"/>
</dbReference>
<gene>
    <name evidence="4" type="ORF">QQ002_00190</name>
</gene>
<keyword evidence="3" id="KW-0378">Hydrolase</keyword>
<dbReference type="RefSeq" id="WP_301159223.1">
    <property type="nucleotide sequence ID" value="NZ_JAUHQB010000001.1"/>
</dbReference>
<dbReference type="GO" id="GO:0004252">
    <property type="term" value="F:serine-type endopeptidase activity"/>
    <property type="evidence" value="ECO:0007669"/>
    <property type="project" value="InterPro"/>
</dbReference>
<dbReference type="Gene3D" id="2.40.10.10">
    <property type="entry name" value="Trypsin-like serine proteases"/>
    <property type="match status" value="2"/>
</dbReference>
<comment type="similarity">
    <text evidence="1">Belongs to the peptidase S1C family.</text>
</comment>
<comment type="caution">
    <text evidence="4">The sequence shown here is derived from an EMBL/GenBank/DDBJ whole genome shotgun (WGS) entry which is preliminary data.</text>
</comment>
<dbReference type="PRINTS" id="PR00834">
    <property type="entry name" value="PROTEASES2C"/>
</dbReference>
<evidence type="ECO:0000256" key="3">
    <source>
        <dbReference type="ARBA" id="ARBA00022801"/>
    </source>
</evidence>
<dbReference type="PANTHER" id="PTHR43343:SF3">
    <property type="entry name" value="PROTEASE DO-LIKE 8, CHLOROPLASTIC"/>
    <property type="match status" value="1"/>
</dbReference>
<dbReference type="SUPFAM" id="SSF50494">
    <property type="entry name" value="Trypsin-like serine proteases"/>
    <property type="match status" value="1"/>
</dbReference>
<evidence type="ECO:0000313" key="5">
    <source>
        <dbReference type="Proteomes" id="UP001172756"/>
    </source>
</evidence>
<reference evidence="4 5" key="1">
    <citation type="submission" date="2023-06" db="EMBL/GenBank/DDBJ databases">
        <title>SYSU T0a273.</title>
        <authorList>
            <person name="Gao L."/>
            <person name="Fang B.-Z."/>
            <person name="Li W.-J."/>
        </authorList>
    </citation>
    <scope>NUCLEOTIDE SEQUENCE [LARGE SCALE GENOMIC DNA]</scope>
    <source>
        <strain evidence="4 5">SYSU T0a273</strain>
    </source>
</reference>
<name>A0AB35MDW5_9MICO</name>
<dbReference type="AlphaFoldDB" id="A0AB35MDW5"/>
<organism evidence="4 5">
    <name type="scientific">Demequina lignilytica</name>
    <dbReference type="NCBI Taxonomy" id="3051663"/>
    <lineage>
        <taxon>Bacteria</taxon>
        <taxon>Bacillati</taxon>
        <taxon>Actinomycetota</taxon>
        <taxon>Actinomycetes</taxon>
        <taxon>Micrococcales</taxon>
        <taxon>Demequinaceae</taxon>
        <taxon>Demequina</taxon>
    </lineage>
</organism>
<protein>
    <submittedName>
        <fullName evidence="4">Trypsin-like peptidase domain-containing protein</fullName>
    </submittedName>
</protein>
<dbReference type="InterPro" id="IPR009003">
    <property type="entry name" value="Peptidase_S1_PA"/>
</dbReference>
<accession>A0AB35MDW5</accession>
<proteinExistence type="inferred from homology"/>
<sequence length="264" mass="25450">MTRSSVLARRPLRLIAVAAAAMLALAIVLGAAFMGARLATAEADAAAPSATASTAAAVEDAEQPTVADVYALVAPSVVVVETADATGSGVIVNADGSIMTALHVVDGASSITVTFSDGTQATASVASTDEAQDLATLTPDALPEVVVPATLGGGLEVGDAVLAIGTPLGLAWSASSGIVSGLDRTFDADGTDLAGLIQFDAAVNPGSSGGPLVDSDGAVVGIVVALLTTGDDDTFAGVGLAVPIQSALAGSGEDGEPGDGGPQQ</sequence>
<dbReference type="PANTHER" id="PTHR43343">
    <property type="entry name" value="PEPTIDASE S12"/>
    <property type="match status" value="1"/>
</dbReference>
<keyword evidence="2" id="KW-0645">Protease</keyword>
<evidence type="ECO:0000313" key="4">
    <source>
        <dbReference type="EMBL" id="MDN4481956.1"/>
    </source>
</evidence>
<dbReference type="Proteomes" id="UP001172756">
    <property type="component" value="Unassembled WGS sequence"/>
</dbReference>
<evidence type="ECO:0000256" key="2">
    <source>
        <dbReference type="ARBA" id="ARBA00022670"/>
    </source>
</evidence>